<keyword evidence="1" id="KW-0175">Coiled coil</keyword>
<keyword evidence="3" id="KW-1185">Reference proteome</keyword>
<dbReference type="AlphaFoldDB" id="A0A346AXZ1"/>
<gene>
    <name evidence="2" type="ORF">DKB62_03655</name>
</gene>
<organism evidence="2 3">
    <name type="scientific">Megasphaera stantonii</name>
    <dbReference type="NCBI Taxonomy" id="2144175"/>
    <lineage>
        <taxon>Bacteria</taxon>
        <taxon>Bacillati</taxon>
        <taxon>Bacillota</taxon>
        <taxon>Negativicutes</taxon>
        <taxon>Veillonellales</taxon>
        <taxon>Veillonellaceae</taxon>
        <taxon>Megasphaera</taxon>
    </lineage>
</organism>
<dbReference type="Proteomes" id="UP000254337">
    <property type="component" value="Chromosome"/>
</dbReference>
<protein>
    <submittedName>
        <fullName evidence="2">Uncharacterized protein</fullName>
    </submittedName>
</protein>
<sequence length="353" mass="41736">MRQIIWQYIRACAFQDMKRYIQWFVENDTAYNDQLEEKVYVIINQKPRESAEPLQEKIAALEGQIADLQKELIQLREKSKENIRQSQLQQRIKALEDIAKKQSERIDLYEKQNCQLYKKLEALEEKINQQAQKNQSLELNVSEQAVPAQPEEDSLLTAFQIENRRNLLLSGNAEAIKNELQPVLHIKPILDYLKQSDFEQKAIYIKMFDKLKNDVEKFIDTLVIDSDDDVFENVTEAFFKIIKKDLLSTLMVAIRRGMNIEKDRPFYVQLLELINTYLRSCCIYTEKIEEGIKYTDAILDKMEPLRKPTSDIAKDKEIEEIERLPYCIDFFNEDGERESMCYEGQCVILKYEE</sequence>
<evidence type="ECO:0000256" key="1">
    <source>
        <dbReference type="SAM" id="Coils"/>
    </source>
</evidence>
<dbReference type="RefSeq" id="WP_107196730.1">
    <property type="nucleotide sequence ID" value="NZ_CP029462.1"/>
</dbReference>
<feature type="coiled-coil region" evidence="1">
    <location>
        <begin position="51"/>
        <end position="140"/>
    </location>
</feature>
<accession>A0A346AXZ1</accession>
<reference evidence="2 3" key="1">
    <citation type="submission" date="2018-05" db="EMBL/GenBank/DDBJ databases">
        <title>Complete genome sequence of Megasphaera sp. AJH120T, isolated from the ceca of a chicken.</title>
        <authorList>
            <person name="Maki J."/>
            <person name="Looft T."/>
        </authorList>
    </citation>
    <scope>NUCLEOTIDE SEQUENCE [LARGE SCALE GENOMIC DNA]</scope>
    <source>
        <strain evidence="2 3">AJH120</strain>
    </source>
</reference>
<dbReference type="KEGG" id="meg:DKB62_03655"/>
<evidence type="ECO:0000313" key="2">
    <source>
        <dbReference type="EMBL" id="AXL20734.1"/>
    </source>
</evidence>
<evidence type="ECO:0000313" key="3">
    <source>
        <dbReference type="Proteomes" id="UP000254337"/>
    </source>
</evidence>
<dbReference type="EMBL" id="CP029462">
    <property type="protein sequence ID" value="AXL20734.1"/>
    <property type="molecule type" value="Genomic_DNA"/>
</dbReference>
<name>A0A346AXZ1_9FIRM</name>
<proteinExistence type="predicted"/>